<dbReference type="GO" id="GO:0009360">
    <property type="term" value="C:DNA polymerase III complex"/>
    <property type="evidence" value="ECO:0007669"/>
    <property type="project" value="InterPro"/>
</dbReference>
<dbReference type="PATRIC" id="fig|1423772.3.peg.904"/>
<dbReference type="InterPro" id="IPR027417">
    <property type="entry name" value="P-loop_NTPase"/>
</dbReference>
<evidence type="ECO:0000256" key="5">
    <source>
        <dbReference type="ARBA" id="ARBA00022705"/>
    </source>
</evidence>
<comment type="catalytic activity">
    <reaction evidence="8">
        <text>DNA(n) + a 2'-deoxyribonucleoside 5'-triphosphate = DNA(n+1) + diphosphate</text>
        <dbReference type="Rhea" id="RHEA:22508"/>
        <dbReference type="Rhea" id="RHEA-COMP:17339"/>
        <dbReference type="Rhea" id="RHEA-COMP:17340"/>
        <dbReference type="ChEBI" id="CHEBI:33019"/>
        <dbReference type="ChEBI" id="CHEBI:61560"/>
        <dbReference type="ChEBI" id="CHEBI:173112"/>
        <dbReference type="EC" id="2.7.7.7"/>
    </reaction>
</comment>
<feature type="domain" description="DNA polymerase III delta N-terminal" evidence="9">
    <location>
        <begin position="20"/>
        <end position="143"/>
    </location>
</feature>
<evidence type="ECO:0000259" key="9">
    <source>
        <dbReference type="Pfam" id="PF06144"/>
    </source>
</evidence>
<keyword evidence="5" id="KW-0235">DNA replication</keyword>
<gene>
    <name evidence="11" type="ORF">FC48_GL000832</name>
</gene>
<comment type="similarity">
    <text evidence="7">Belongs to the DNA polymerase HolA subunit family.</text>
</comment>
<evidence type="ECO:0000256" key="8">
    <source>
        <dbReference type="ARBA" id="ARBA00049244"/>
    </source>
</evidence>
<keyword evidence="3" id="KW-0808">Transferase</keyword>
<evidence type="ECO:0000256" key="4">
    <source>
        <dbReference type="ARBA" id="ARBA00022695"/>
    </source>
</evidence>
<evidence type="ECO:0000313" key="11">
    <source>
        <dbReference type="EMBL" id="KRM73567.1"/>
    </source>
</evidence>
<dbReference type="SUPFAM" id="SSF48019">
    <property type="entry name" value="post-AAA+ oligomerization domain-like"/>
    <property type="match status" value="1"/>
</dbReference>
<reference evidence="11 12" key="1">
    <citation type="journal article" date="2015" name="Genome Announc.">
        <title>Expanding the biotechnology potential of lactobacilli through comparative genomics of 213 strains and associated genera.</title>
        <authorList>
            <person name="Sun Z."/>
            <person name="Harris H.M."/>
            <person name="McCann A."/>
            <person name="Guo C."/>
            <person name="Argimon S."/>
            <person name="Zhang W."/>
            <person name="Yang X."/>
            <person name="Jeffery I.B."/>
            <person name="Cooney J.C."/>
            <person name="Kagawa T.F."/>
            <person name="Liu W."/>
            <person name="Song Y."/>
            <person name="Salvetti E."/>
            <person name="Wrobel A."/>
            <person name="Rasinkangas P."/>
            <person name="Parkhill J."/>
            <person name="Rea M.C."/>
            <person name="O'Sullivan O."/>
            <person name="Ritari J."/>
            <person name="Douillard F.P."/>
            <person name="Paul Ross R."/>
            <person name="Yang R."/>
            <person name="Briner A.E."/>
            <person name="Felis G.E."/>
            <person name="de Vos W.M."/>
            <person name="Barrangou R."/>
            <person name="Klaenhammer T.R."/>
            <person name="Caufield P.W."/>
            <person name="Cui Y."/>
            <person name="Zhang H."/>
            <person name="O'Toole P.W."/>
        </authorList>
    </citation>
    <scope>NUCLEOTIDE SEQUENCE [LARGE SCALE GENOMIC DNA]</scope>
    <source>
        <strain evidence="11 12">DSM 20452</strain>
    </source>
</reference>
<sequence length="343" mass="39161">MVTVEKVLNDIEKNQMAPVYLVLGEEQVNAEKIKQKLIANFPEEEREFNIGIYDMEEVTLSTALADAMSVPFFGEKRLVFINRPYFLTGEAKKVKLEHDLDELIAYVNDPEPTTVLVLMAPYAKLDERKKVVKQIKQKAVVVDNSPLTEMAVRKHLLAELAQKGYTIDPRALEILLQRTDANLTAIANELPKLLLVAEDKQITVNEVSAMVSRSLEQNVFDLVELVLQKDTAKALELYRDLLQQKEEPLKINAILEGQFRLLLQVEILQKHGYAQGNIASTLKVHPYRVKLALQKTRVFKRQDLKNAYLGLIHIEERLKTTTQEPELLFQLFMLNFAQKAVAV</sequence>
<dbReference type="PANTHER" id="PTHR34388:SF1">
    <property type="entry name" value="DNA POLYMERASE III SUBUNIT DELTA"/>
    <property type="match status" value="1"/>
</dbReference>
<keyword evidence="6" id="KW-0239">DNA-directed DNA polymerase</keyword>
<dbReference type="GO" id="GO:0006261">
    <property type="term" value="P:DNA-templated DNA replication"/>
    <property type="evidence" value="ECO:0007669"/>
    <property type="project" value="TreeGrafter"/>
</dbReference>
<feature type="domain" description="DNA polymerase III delta subunit-like C-terminal" evidence="10">
    <location>
        <begin position="216"/>
        <end position="336"/>
    </location>
</feature>
<dbReference type="InterPro" id="IPR008921">
    <property type="entry name" value="DNA_pol3_clamp-load_cplx_C"/>
</dbReference>
<dbReference type="Gene3D" id="1.10.8.60">
    <property type="match status" value="1"/>
</dbReference>
<dbReference type="Gene3D" id="3.40.50.300">
    <property type="entry name" value="P-loop containing nucleotide triphosphate hydrolases"/>
    <property type="match status" value="1"/>
</dbReference>
<dbReference type="EC" id="2.7.7.7" evidence="1"/>
<comment type="caution">
    <text evidence="11">The sequence shown here is derived from an EMBL/GenBank/DDBJ whole genome shotgun (WGS) entry which is preliminary data.</text>
</comment>
<protein>
    <recommendedName>
        <fullName evidence="2">DNA polymerase III subunit delta</fullName>
        <ecNumber evidence="1">2.7.7.7</ecNumber>
    </recommendedName>
</protein>
<evidence type="ECO:0000256" key="6">
    <source>
        <dbReference type="ARBA" id="ARBA00022932"/>
    </source>
</evidence>
<dbReference type="GO" id="GO:0003887">
    <property type="term" value="F:DNA-directed DNA polymerase activity"/>
    <property type="evidence" value="ECO:0007669"/>
    <property type="project" value="UniProtKB-KW"/>
</dbReference>
<evidence type="ECO:0000313" key="12">
    <source>
        <dbReference type="Proteomes" id="UP000051612"/>
    </source>
</evidence>
<dbReference type="EMBL" id="AYYN01000140">
    <property type="protein sequence ID" value="KRM73567.1"/>
    <property type="molecule type" value="Genomic_DNA"/>
</dbReference>
<evidence type="ECO:0000256" key="2">
    <source>
        <dbReference type="ARBA" id="ARBA00017703"/>
    </source>
</evidence>
<dbReference type="InterPro" id="IPR005790">
    <property type="entry name" value="DNA_polIII_delta"/>
</dbReference>
<dbReference type="NCBIfam" id="TIGR01128">
    <property type="entry name" value="holA"/>
    <property type="match status" value="1"/>
</dbReference>
<dbReference type="Gene3D" id="1.20.272.10">
    <property type="match status" value="1"/>
</dbReference>
<dbReference type="AlphaFoldDB" id="A0A0R2B2S5"/>
<dbReference type="PANTHER" id="PTHR34388">
    <property type="entry name" value="DNA POLYMERASE III SUBUNIT DELTA"/>
    <property type="match status" value="1"/>
</dbReference>
<evidence type="ECO:0000256" key="1">
    <source>
        <dbReference type="ARBA" id="ARBA00012417"/>
    </source>
</evidence>
<dbReference type="InterPro" id="IPR010372">
    <property type="entry name" value="DNA_pol3_delta_N"/>
</dbReference>
<dbReference type="SUPFAM" id="SSF52540">
    <property type="entry name" value="P-loop containing nucleoside triphosphate hydrolases"/>
    <property type="match status" value="1"/>
</dbReference>
<dbReference type="GO" id="GO:0003677">
    <property type="term" value="F:DNA binding"/>
    <property type="evidence" value="ECO:0007669"/>
    <property type="project" value="InterPro"/>
</dbReference>
<dbReference type="Pfam" id="PF21694">
    <property type="entry name" value="DNA_pol3_delta_C"/>
    <property type="match status" value="1"/>
</dbReference>
<evidence type="ECO:0000259" key="10">
    <source>
        <dbReference type="Pfam" id="PF21694"/>
    </source>
</evidence>
<evidence type="ECO:0000256" key="7">
    <source>
        <dbReference type="ARBA" id="ARBA00034754"/>
    </source>
</evidence>
<evidence type="ECO:0000256" key="3">
    <source>
        <dbReference type="ARBA" id="ARBA00022679"/>
    </source>
</evidence>
<accession>A0A0R2B2S5</accession>
<dbReference type="RefSeq" id="WP_056959417.1">
    <property type="nucleotide sequence ID" value="NZ_AYYN01000140.1"/>
</dbReference>
<dbReference type="Proteomes" id="UP000051612">
    <property type="component" value="Unassembled WGS sequence"/>
</dbReference>
<keyword evidence="4" id="KW-0548">Nucleotidyltransferase</keyword>
<organism evidence="11 12">
    <name type="scientific">Ligilactobacillus murinus DSM 20452 = NBRC 14221</name>
    <dbReference type="NCBI Taxonomy" id="1423772"/>
    <lineage>
        <taxon>Bacteria</taxon>
        <taxon>Bacillati</taxon>
        <taxon>Bacillota</taxon>
        <taxon>Bacilli</taxon>
        <taxon>Lactobacillales</taxon>
        <taxon>Lactobacillaceae</taxon>
        <taxon>Ligilactobacillus</taxon>
    </lineage>
</organism>
<proteinExistence type="inferred from homology"/>
<dbReference type="InterPro" id="IPR048466">
    <property type="entry name" value="DNA_pol3_delta-like_C"/>
</dbReference>
<name>A0A0R2B2S5_9LACO</name>
<dbReference type="Pfam" id="PF06144">
    <property type="entry name" value="DNA_pol3_delta"/>
    <property type="match status" value="1"/>
</dbReference>